<evidence type="ECO:0000313" key="5">
    <source>
        <dbReference type="Proteomes" id="UP000027142"/>
    </source>
</evidence>
<dbReference type="KEGG" id="ble:BleG1_1758"/>
<dbReference type="Gene3D" id="2.60.40.1240">
    <property type="match status" value="1"/>
</dbReference>
<keyword evidence="5" id="KW-1185">Reference proteome</keyword>
<dbReference type="HOGENOM" id="CLU_1438418_0_0_9"/>
<proteinExistence type="predicted"/>
<evidence type="ECO:0000256" key="1">
    <source>
        <dbReference type="ARBA" id="ARBA00022729"/>
    </source>
</evidence>
<dbReference type="InterPro" id="IPR029050">
    <property type="entry name" value="Immunoprotect_excell_Ig-like"/>
</dbReference>
<evidence type="ECO:0000259" key="3">
    <source>
        <dbReference type="Pfam" id="PF11611"/>
    </source>
</evidence>
<protein>
    <recommendedName>
        <fullName evidence="3">DUF4352 domain-containing protein</fullName>
    </recommendedName>
</protein>
<organism evidence="4 5">
    <name type="scientific">Shouchella lehensis G1</name>
    <dbReference type="NCBI Taxonomy" id="1246626"/>
    <lineage>
        <taxon>Bacteria</taxon>
        <taxon>Bacillati</taxon>
        <taxon>Bacillota</taxon>
        <taxon>Bacilli</taxon>
        <taxon>Bacillales</taxon>
        <taxon>Bacillaceae</taxon>
        <taxon>Shouchella</taxon>
    </lineage>
</organism>
<dbReference type="OrthoDB" id="2937049at2"/>
<keyword evidence="1" id="KW-0732">Signal</keyword>
<dbReference type="InterPro" id="IPR029051">
    <property type="entry name" value="DUF4352"/>
</dbReference>
<sequence length="210" mass="22819">MKKTTTLIATMVAVPFILGACSDSNDDASSAPAEETTTPSETETDDNDDENVEDETDDSGAPAEEGEDQLDLVVGDTAIMESNVASFEFTLNSVEMVEEIDGEMPELDAYIIASITIKNVGDEPIDALETSRTFEYTDFLEGSGMPDDSEWYDEYDGVEGEIAPGDEMTGTAVYQGYIDEENHLRVKPGLTGISAINDAMFTFTRDELEN</sequence>
<feature type="compositionally biased region" description="Low complexity" evidence="2">
    <location>
        <begin position="22"/>
        <end position="41"/>
    </location>
</feature>
<feature type="compositionally biased region" description="Acidic residues" evidence="2">
    <location>
        <begin position="42"/>
        <end position="68"/>
    </location>
</feature>
<evidence type="ECO:0000256" key="2">
    <source>
        <dbReference type="SAM" id="MobiDB-lite"/>
    </source>
</evidence>
<dbReference type="PROSITE" id="PS51257">
    <property type="entry name" value="PROKAR_LIPOPROTEIN"/>
    <property type="match status" value="1"/>
</dbReference>
<gene>
    <name evidence="4" type="ORF">BleG1_1758</name>
</gene>
<dbReference type="Proteomes" id="UP000027142">
    <property type="component" value="Chromosome"/>
</dbReference>
<dbReference type="PATRIC" id="fig|1246626.3.peg.1751"/>
<dbReference type="eggNOG" id="ENOG5032UFI">
    <property type="taxonomic scope" value="Bacteria"/>
</dbReference>
<reference evidence="4 5" key="1">
    <citation type="journal article" date="2014" name="Gene">
        <title>A comparative genomic analysis of the alkalitolerant soil bacterium Bacillus lehensis G1.</title>
        <authorList>
            <person name="Noor Y.M."/>
            <person name="Samsulrizal N.H."/>
            <person name="Jema'on N.A."/>
            <person name="Low K.O."/>
            <person name="Ramli A.N."/>
            <person name="Alias N.I."/>
            <person name="Damis S.I."/>
            <person name="Fuzi S.F."/>
            <person name="Isa M.N."/>
            <person name="Murad A.M."/>
            <person name="Raih M.F."/>
            <person name="Bakar F.D."/>
            <person name="Najimudin N."/>
            <person name="Mahadi N.M."/>
            <person name="Illias R.M."/>
        </authorList>
    </citation>
    <scope>NUCLEOTIDE SEQUENCE [LARGE SCALE GENOMIC DNA]</scope>
    <source>
        <strain evidence="4 5">G1</strain>
    </source>
</reference>
<dbReference type="EMBL" id="CP003923">
    <property type="protein sequence ID" value="AIC94336.1"/>
    <property type="molecule type" value="Genomic_DNA"/>
</dbReference>
<dbReference type="RefSeq" id="WP_038479572.1">
    <property type="nucleotide sequence ID" value="NZ_CP003923.1"/>
</dbReference>
<evidence type="ECO:0000313" key="4">
    <source>
        <dbReference type="EMBL" id="AIC94336.1"/>
    </source>
</evidence>
<dbReference type="STRING" id="1246626.BleG1_1758"/>
<feature type="domain" description="DUF4352" evidence="3">
    <location>
        <begin position="82"/>
        <end position="181"/>
    </location>
</feature>
<accession>A0A060LSV3</accession>
<dbReference type="AlphaFoldDB" id="A0A060LSV3"/>
<dbReference type="Pfam" id="PF11611">
    <property type="entry name" value="DUF4352"/>
    <property type="match status" value="1"/>
</dbReference>
<name>A0A060LSV3_9BACI</name>
<feature type="region of interest" description="Disordered" evidence="2">
    <location>
        <begin position="22"/>
        <end position="68"/>
    </location>
</feature>